<protein>
    <recommendedName>
        <fullName evidence="4">ESX-1 secretion-associated protein EspH</fullName>
    </recommendedName>
</protein>
<evidence type="ECO:0000256" key="1">
    <source>
        <dbReference type="SAM" id="MobiDB-lite"/>
    </source>
</evidence>
<feature type="region of interest" description="Disordered" evidence="1">
    <location>
        <begin position="1"/>
        <end position="61"/>
    </location>
</feature>
<dbReference type="EMBL" id="JBKBDE010000001">
    <property type="protein sequence ID" value="MFN6550228.1"/>
    <property type="molecule type" value="Genomic_DNA"/>
</dbReference>
<sequence>MTSTWPHSSDPWDDDNEEYHDNTSDLDGLPDYSDYAQARDDTDDDWLTDSAAGQSTAGQDGDSVETLLVTAANPTGSVAATALLGGQVFRVKLSSQVTKMTESELADEVVTVCILASRQAEATQHYLIATLMHELGQDPASTSSLLEHTIGLPSPRTVLNEKARMFSDFYSDRD</sequence>
<keyword evidence="3" id="KW-1185">Reference proteome</keyword>
<reference evidence="2 3" key="1">
    <citation type="submission" date="2024-12" db="EMBL/GenBank/DDBJ databases">
        <title>The coexistence of Mycolicibacterium septicum and Mycolicibacterium nivoides in clinical samples.</title>
        <authorList>
            <person name="Wang C."/>
            <person name="Feng Y."/>
            <person name="Zong Z."/>
        </authorList>
    </citation>
    <scope>NUCLEOTIDE SEQUENCE [LARGE SCALE GENOMIC DNA]</scope>
    <source>
        <strain evidence="2 3">120310</strain>
    </source>
</reference>
<dbReference type="Proteomes" id="UP001635817">
    <property type="component" value="Unassembled WGS sequence"/>
</dbReference>
<evidence type="ECO:0000313" key="2">
    <source>
        <dbReference type="EMBL" id="MFN6550228.1"/>
    </source>
</evidence>
<accession>A0ABW9LTB7</accession>
<name>A0ABW9LTB7_9MYCO</name>
<proteinExistence type="predicted"/>
<gene>
    <name evidence="2" type="ORF">ACK4CP_07495</name>
</gene>
<dbReference type="RefSeq" id="WP_409549015.1">
    <property type="nucleotide sequence ID" value="NZ_JBKBDE010000001.1"/>
</dbReference>
<comment type="caution">
    <text evidence="2">The sequence shown here is derived from an EMBL/GenBank/DDBJ whole genome shotgun (WGS) entry which is preliminary data.</text>
</comment>
<evidence type="ECO:0008006" key="4">
    <source>
        <dbReference type="Google" id="ProtNLM"/>
    </source>
</evidence>
<organism evidence="2 3">
    <name type="scientific">Mycolicibacterium septicum</name>
    <dbReference type="NCBI Taxonomy" id="98668"/>
    <lineage>
        <taxon>Bacteria</taxon>
        <taxon>Bacillati</taxon>
        <taxon>Actinomycetota</taxon>
        <taxon>Actinomycetes</taxon>
        <taxon>Mycobacteriales</taxon>
        <taxon>Mycobacteriaceae</taxon>
        <taxon>Mycolicibacterium</taxon>
    </lineage>
</organism>
<evidence type="ECO:0000313" key="3">
    <source>
        <dbReference type="Proteomes" id="UP001635817"/>
    </source>
</evidence>